<keyword evidence="2" id="KW-1185">Reference proteome</keyword>
<reference evidence="1" key="1">
    <citation type="journal article" date="2019" name="bioRxiv">
        <title>The Genome of the Zebra Mussel, Dreissena polymorpha: A Resource for Invasive Species Research.</title>
        <authorList>
            <person name="McCartney M.A."/>
            <person name="Auch B."/>
            <person name="Kono T."/>
            <person name="Mallez S."/>
            <person name="Zhang Y."/>
            <person name="Obille A."/>
            <person name="Becker A."/>
            <person name="Abrahante J.E."/>
            <person name="Garbe J."/>
            <person name="Badalamenti J.P."/>
            <person name="Herman A."/>
            <person name="Mangelson H."/>
            <person name="Liachko I."/>
            <person name="Sullivan S."/>
            <person name="Sone E.D."/>
            <person name="Koren S."/>
            <person name="Silverstein K.A.T."/>
            <person name="Beckman K.B."/>
            <person name="Gohl D.M."/>
        </authorList>
    </citation>
    <scope>NUCLEOTIDE SEQUENCE</scope>
    <source>
        <strain evidence="1">Duluth1</strain>
        <tissue evidence="1">Whole animal</tissue>
    </source>
</reference>
<dbReference type="Pfam" id="PF00716">
    <property type="entry name" value="Peptidase_S21"/>
    <property type="match status" value="1"/>
</dbReference>
<dbReference type="Proteomes" id="UP000828390">
    <property type="component" value="Unassembled WGS sequence"/>
</dbReference>
<dbReference type="AlphaFoldDB" id="A0A9D4DQT7"/>
<sequence length="425" mass="48186">MFPCINVCGYLGLFNVKESDVKYALNKELAKQLIASNDTFNIPLVVSHVNFRVDLTVGFLTELTIDSRGLYCKGLINNAAFLEVQNQMNDDFINFFTKATPSPFLYLKSCLPCFSLSHDKKSLTIKHVALVDLGARRGTLINYSYANQNVQPKRYASSTNDIFIALGCYSRNALKHGRERNELLFKDALLCDNHDTEFICAEKKTINAIPCEYLSTTNMDSENMTSALALISTIASALNQQKGQKRTYSGTDEEPPCKRSKLEPVVHATETLLSSTSKESNIREELNEFKQHMQKLQTDFLAAQTSMLKEVFSPVMRAPQPQYYHQPQYQSIPTQIPPTFVQQPIVPQTLPSPVMSEQKPVTPVQQETNFIPEVKRNEERSAETALIEAGMQINESEHLINELFRQFIEKISQLKRNSLYIGFEK</sequence>
<dbReference type="SUPFAM" id="SSF50789">
    <property type="entry name" value="Herpes virus serine proteinase, assemblin"/>
    <property type="match status" value="1"/>
</dbReference>
<comment type="caution">
    <text evidence="1">The sequence shown here is derived from an EMBL/GenBank/DDBJ whole genome shotgun (WGS) entry which is preliminary data.</text>
</comment>
<name>A0A9D4DQT7_DREPO</name>
<reference evidence="1" key="2">
    <citation type="submission" date="2020-11" db="EMBL/GenBank/DDBJ databases">
        <authorList>
            <person name="McCartney M.A."/>
            <person name="Auch B."/>
            <person name="Kono T."/>
            <person name="Mallez S."/>
            <person name="Becker A."/>
            <person name="Gohl D.M."/>
            <person name="Silverstein K.A.T."/>
            <person name="Koren S."/>
            <person name="Bechman K.B."/>
            <person name="Herman A."/>
            <person name="Abrahante J.E."/>
            <person name="Garbe J."/>
        </authorList>
    </citation>
    <scope>NUCLEOTIDE SEQUENCE</scope>
    <source>
        <strain evidence="1">Duluth1</strain>
        <tissue evidence="1">Whole animal</tissue>
    </source>
</reference>
<dbReference type="GO" id="GO:0004252">
    <property type="term" value="F:serine-type endopeptidase activity"/>
    <property type="evidence" value="ECO:0007669"/>
    <property type="project" value="InterPro"/>
</dbReference>
<protein>
    <submittedName>
        <fullName evidence="1">Uncharacterized protein</fullName>
    </submittedName>
</protein>
<gene>
    <name evidence="1" type="ORF">DPMN_188178</name>
</gene>
<dbReference type="InterPro" id="IPR001847">
    <property type="entry name" value="Peptidase_S21"/>
</dbReference>
<organism evidence="1 2">
    <name type="scientific">Dreissena polymorpha</name>
    <name type="common">Zebra mussel</name>
    <name type="synonym">Mytilus polymorpha</name>
    <dbReference type="NCBI Taxonomy" id="45954"/>
    <lineage>
        <taxon>Eukaryota</taxon>
        <taxon>Metazoa</taxon>
        <taxon>Spiralia</taxon>
        <taxon>Lophotrochozoa</taxon>
        <taxon>Mollusca</taxon>
        <taxon>Bivalvia</taxon>
        <taxon>Autobranchia</taxon>
        <taxon>Heteroconchia</taxon>
        <taxon>Euheterodonta</taxon>
        <taxon>Imparidentia</taxon>
        <taxon>Neoheterodontei</taxon>
        <taxon>Myida</taxon>
        <taxon>Dreissenoidea</taxon>
        <taxon>Dreissenidae</taxon>
        <taxon>Dreissena</taxon>
    </lineage>
</organism>
<evidence type="ECO:0000313" key="1">
    <source>
        <dbReference type="EMBL" id="KAH3753538.1"/>
    </source>
</evidence>
<dbReference type="GO" id="GO:0006508">
    <property type="term" value="P:proteolysis"/>
    <property type="evidence" value="ECO:0007669"/>
    <property type="project" value="InterPro"/>
</dbReference>
<accession>A0A9D4DQT7</accession>
<dbReference type="Gene3D" id="3.20.16.10">
    <property type="entry name" value="Herpesvirus/Caudovirus protease domain"/>
    <property type="match status" value="1"/>
</dbReference>
<dbReference type="InterPro" id="IPR035443">
    <property type="entry name" value="Herpes_virus_sf"/>
</dbReference>
<evidence type="ECO:0000313" key="2">
    <source>
        <dbReference type="Proteomes" id="UP000828390"/>
    </source>
</evidence>
<dbReference type="EMBL" id="JAIWYP010000010">
    <property type="protein sequence ID" value="KAH3753538.1"/>
    <property type="molecule type" value="Genomic_DNA"/>
</dbReference>
<proteinExistence type="predicted"/>